<feature type="region of interest" description="Disordered" evidence="9">
    <location>
        <begin position="380"/>
        <end position="510"/>
    </location>
</feature>
<evidence type="ECO:0000256" key="7">
    <source>
        <dbReference type="ARBA" id="ARBA00023242"/>
    </source>
</evidence>
<evidence type="ECO:0000256" key="5">
    <source>
        <dbReference type="ARBA" id="ARBA00023117"/>
    </source>
</evidence>
<dbReference type="PANTHER" id="PTHR16062">
    <property type="entry name" value="SWI/SNF-RELATED"/>
    <property type="match status" value="1"/>
</dbReference>
<evidence type="ECO:0000256" key="6">
    <source>
        <dbReference type="ARBA" id="ARBA00023163"/>
    </source>
</evidence>
<keyword evidence="3" id="KW-0156">Chromatin regulator</keyword>
<protein>
    <recommendedName>
        <fullName evidence="10">Bromo domain-containing protein</fullName>
    </recommendedName>
</protein>
<dbReference type="PROSITE" id="PS50014">
    <property type="entry name" value="BROMODOMAIN_2"/>
    <property type="match status" value="2"/>
</dbReference>
<dbReference type="GO" id="GO:0016586">
    <property type="term" value="C:RSC-type complex"/>
    <property type="evidence" value="ECO:0007669"/>
    <property type="project" value="InterPro"/>
</dbReference>
<comment type="caution">
    <text evidence="11">The sequence shown here is derived from an EMBL/GenBank/DDBJ whole genome shotgun (WGS) entry which is preliminary data.</text>
</comment>
<dbReference type="SMART" id="SM00297">
    <property type="entry name" value="BROMO"/>
    <property type="match status" value="2"/>
</dbReference>
<comment type="subcellular location">
    <subcellularLocation>
        <location evidence="1">Nucleus</location>
    </subcellularLocation>
</comment>
<dbReference type="Gene3D" id="1.20.920.10">
    <property type="entry name" value="Bromodomain-like"/>
    <property type="match status" value="2"/>
</dbReference>
<dbReference type="Pfam" id="PF00439">
    <property type="entry name" value="Bromodomain"/>
    <property type="match status" value="2"/>
</dbReference>
<dbReference type="EMBL" id="VICG01000002">
    <property type="protein sequence ID" value="KAA8575403.1"/>
    <property type="molecule type" value="Genomic_DNA"/>
</dbReference>
<dbReference type="CDD" id="cd04369">
    <property type="entry name" value="Bromodomain"/>
    <property type="match status" value="2"/>
</dbReference>
<dbReference type="InterPro" id="IPR054551">
    <property type="entry name" value="RSC4_Ig-like"/>
</dbReference>
<feature type="domain" description="Bromo" evidence="10">
    <location>
        <begin position="60"/>
        <end position="130"/>
    </location>
</feature>
<evidence type="ECO:0000256" key="2">
    <source>
        <dbReference type="ARBA" id="ARBA00022737"/>
    </source>
</evidence>
<feature type="compositionally biased region" description="Acidic residues" evidence="9">
    <location>
        <begin position="190"/>
        <end position="204"/>
    </location>
</feature>
<feature type="compositionally biased region" description="Polar residues" evidence="9">
    <location>
        <begin position="481"/>
        <end position="510"/>
    </location>
</feature>
<organism evidence="11 12">
    <name type="scientific">Monilinia fructicola</name>
    <name type="common">Brown rot fungus</name>
    <name type="synonym">Ciboria fructicola</name>
    <dbReference type="NCBI Taxonomy" id="38448"/>
    <lineage>
        <taxon>Eukaryota</taxon>
        <taxon>Fungi</taxon>
        <taxon>Dikarya</taxon>
        <taxon>Ascomycota</taxon>
        <taxon>Pezizomycotina</taxon>
        <taxon>Leotiomycetes</taxon>
        <taxon>Helotiales</taxon>
        <taxon>Sclerotiniaceae</taxon>
        <taxon>Monilinia</taxon>
    </lineage>
</organism>
<reference evidence="11 12" key="1">
    <citation type="submission" date="2019-06" db="EMBL/GenBank/DDBJ databases">
        <title>Genome Sequence of the Brown Rot Fungal Pathogen Monilinia fructicola.</title>
        <authorList>
            <person name="De Miccolis Angelini R.M."/>
            <person name="Landi L."/>
            <person name="Abate D."/>
            <person name="Pollastro S."/>
            <person name="Romanazzi G."/>
            <person name="Faretra F."/>
        </authorList>
    </citation>
    <scope>NUCLEOTIDE SEQUENCE [LARGE SCALE GENOMIC DNA]</scope>
    <source>
        <strain evidence="11 12">Mfrc123</strain>
    </source>
</reference>
<keyword evidence="7" id="KW-0539">Nucleus</keyword>
<evidence type="ECO:0000256" key="4">
    <source>
        <dbReference type="ARBA" id="ARBA00023015"/>
    </source>
</evidence>
<accession>A0A5M9K3Q9</accession>
<feature type="compositionally biased region" description="Low complexity" evidence="9">
    <location>
        <begin position="455"/>
        <end position="468"/>
    </location>
</feature>
<dbReference type="SUPFAM" id="SSF47370">
    <property type="entry name" value="Bromodomain"/>
    <property type="match status" value="2"/>
</dbReference>
<evidence type="ECO:0000313" key="12">
    <source>
        <dbReference type="Proteomes" id="UP000322873"/>
    </source>
</evidence>
<keyword evidence="6" id="KW-0804">Transcription</keyword>
<dbReference type="VEuPathDB" id="FungiDB:MFRU_002g01080"/>
<keyword evidence="4" id="KW-0805">Transcription regulation</keyword>
<dbReference type="Pfam" id="PF22994">
    <property type="entry name" value="RSC4_Ig_like"/>
    <property type="match status" value="1"/>
</dbReference>
<evidence type="ECO:0000256" key="8">
    <source>
        <dbReference type="PROSITE-ProRule" id="PRU00035"/>
    </source>
</evidence>
<evidence type="ECO:0000256" key="1">
    <source>
        <dbReference type="ARBA" id="ARBA00004123"/>
    </source>
</evidence>
<dbReference type="Proteomes" id="UP000322873">
    <property type="component" value="Unassembled WGS sequence"/>
</dbReference>
<sequence length="709" mass="78542">MDFKRKVNGEGTTDQDDADRAAKRRKLPVNGDLSQGQTPETTTYYGLILLNQLRTGLDKQGRPFATNFLTLPDRKEFAAYYAVTKMPIAFDTIQEKLDNRDFATLSELECFFKRLVKNAKDYNERESIIHRDAERIRKAVVKFMNDNNPEYKTNPGMRLEPTPIPPVESIEYKPVDPRPAEPAPVHAAQDDSDADAEGEPEYFEEEIKTEPQPIIKRRGRPPKNLGAPRKSTTPAVSDSQYAGVSFTGLTFQQAQEKVIADVLSYKVHPSDEFFEFEPFVALPPRSLKDYYHVIPNPHCLKDLQKRVKGTYGGRNATGVSDFKSWAALEEDASLIWKNAYHYNEDGSEIFVLAKDLENFFKKEVEEARKAAPEPVTPKIKLNVKGSEPTPKITLRVGVGSGGRAADSPAPLTSGSNGTATSGTSSNGEARRNPFGGSHSTATPAPNLGQLERARSMSNSAASPSPSAAVPVKSEDALRKSPTASGQTAQRPLGQAVSTPTSSGYAQSFNHQPANLGLESKFRAPGKDASHAMITNLSIATHPRLNVSRHFHMDLPPSATLTQQSITINLPSTHYYLQIKPTIAQSLLERQYKIFVTSGATRLHAIPLIPNHGVDPRQPLFETRLLPGVNKIEVELIAALPKGTAKPAGEMFDYSRCSEQWRSLHYDIFEFKIKHQGAFQEKPQGDFAVCHCTMREFEKGEQDHFLNNAN</sequence>
<evidence type="ECO:0000256" key="3">
    <source>
        <dbReference type="ARBA" id="ARBA00022853"/>
    </source>
</evidence>
<dbReference type="GO" id="GO:0006368">
    <property type="term" value="P:transcription elongation by RNA polymerase II"/>
    <property type="evidence" value="ECO:0007669"/>
    <property type="project" value="TreeGrafter"/>
</dbReference>
<dbReference type="AlphaFoldDB" id="A0A5M9K3Q9"/>
<feature type="domain" description="Bromo" evidence="10">
    <location>
        <begin position="265"/>
        <end position="350"/>
    </location>
</feature>
<dbReference type="PANTHER" id="PTHR16062:SF19">
    <property type="entry name" value="PROTEIN POLYBROMO-1"/>
    <property type="match status" value="1"/>
</dbReference>
<dbReference type="GO" id="GO:0006338">
    <property type="term" value="P:chromatin remodeling"/>
    <property type="evidence" value="ECO:0007669"/>
    <property type="project" value="InterPro"/>
</dbReference>
<proteinExistence type="predicted"/>
<keyword evidence="2" id="KW-0677">Repeat</keyword>
<feature type="region of interest" description="Disordered" evidence="9">
    <location>
        <begin position="1"/>
        <end position="38"/>
    </location>
</feature>
<keyword evidence="5 8" id="KW-0103">Bromodomain</keyword>
<dbReference type="InterPro" id="IPR001487">
    <property type="entry name" value="Bromodomain"/>
</dbReference>
<name>A0A5M9K3Q9_MONFR</name>
<evidence type="ECO:0000313" key="11">
    <source>
        <dbReference type="EMBL" id="KAA8575403.1"/>
    </source>
</evidence>
<dbReference type="InterPro" id="IPR036427">
    <property type="entry name" value="Bromodomain-like_sf"/>
</dbReference>
<dbReference type="FunFam" id="1.20.920.10:FF:000083">
    <property type="entry name" value="WGS project CABT00000000 data, contig 2.8"/>
    <property type="match status" value="1"/>
</dbReference>
<dbReference type="GO" id="GO:0003682">
    <property type="term" value="F:chromatin binding"/>
    <property type="evidence" value="ECO:0007669"/>
    <property type="project" value="TreeGrafter"/>
</dbReference>
<evidence type="ECO:0000259" key="10">
    <source>
        <dbReference type="PROSITE" id="PS50014"/>
    </source>
</evidence>
<gene>
    <name evidence="11" type="ORF">EYC84_004570</name>
</gene>
<keyword evidence="12" id="KW-1185">Reference proteome</keyword>
<feature type="region of interest" description="Disordered" evidence="9">
    <location>
        <begin position="147"/>
        <end position="238"/>
    </location>
</feature>
<evidence type="ECO:0000256" key="9">
    <source>
        <dbReference type="SAM" id="MobiDB-lite"/>
    </source>
</evidence>
<feature type="compositionally biased region" description="Basic and acidic residues" evidence="9">
    <location>
        <begin position="170"/>
        <end position="179"/>
    </location>
</feature>
<dbReference type="InterPro" id="IPR037382">
    <property type="entry name" value="Rsc/polybromo"/>
</dbReference>
<feature type="compositionally biased region" description="Low complexity" evidence="9">
    <location>
        <begin position="412"/>
        <end position="427"/>
    </location>
</feature>